<evidence type="ECO:0000313" key="2">
    <source>
        <dbReference type="EMBL" id="CAA9998185.1"/>
    </source>
</evidence>
<proteinExistence type="predicted"/>
<reference evidence="2 3" key="1">
    <citation type="submission" date="2020-02" db="EMBL/GenBank/DDBJ databases">
        <authorList>
            <person name="Ferguson B K."/>
        </authorList>
    </citation>
    <scope>NUCLEOTIDE SEQUENCE [LARGE SCALE GENOMIC DNA]</scope>
</reference>
<dbReference type="Proteomes" id="UP000479000">
    <property type="component" value="Unassembled WGS sequence"/>
</dbReference>
<protein>
    <submittedName>
        <fullName evidence="2">Uncharacterized protein</fullName>
    </submittedName>
</protein>
<evidence type="ECO:0000313" key="3">
    <source>
        <dbReference type="Proteomes" id="UP000479000"/>
    </source>
</evidence>
<sequence>MFLTFSSIMLKVFSLHNTVYSKLMTHFPRQTVGSMKSGNVAIKRKTRKKWDEEKTKRKKKGCGGGGPGARRNERGREAPAVLRLFLRLADPAGVRRATAVGPARHARGPKTTQVPPLVVKKISDRETRRRRREREREKKNKRKNADSN</sequence>
<organism evidence="2 3">
    <name type="scientific">Nesidiocoris tenuis</name>
    <dbReference type="NCBI Taxonomy" id="355587"/>
    <lineage>
        <taxon>Eukaryota</taxon>
        <taxon>Metazoa</taxon>
        <taxon>Ecdysozoa</taxon>
        <taxon>Arthropoda</taxon>
        <taxon>Hexapoda</taxon>
        <taxon>Insecta</taxon>
        <taxon>Pterygota</taxon>
        <taxon>Neoptera</taxon>
        <taxon>Paraneoptera</taxon>
        <taxon>Hemiptera</taxon>
        <taxon>Heteroptera</taxon>
        <taxon>Panheteroptera</taxon>
        <taxon>Cimicomorpha</taxon>
        <taxon>Miridae</taxon>
        <taxon>Dicyphina</taxon>
        <taxon>Nesidiocoris</taxon>
    </lineage>
</organism>
<dbReference type="EMBL" id="CADCXU010006634">
    <property type="protein sequence ID" value="CAA9998185.1"/>
    <property type="molecule type" value="Genomic_DNA"/>
</dbReference>
<evidence type="ECO:0000256" key="1">
    <source>
        <dbReference type="SAM" id="MobiDB-lite"/>
    </source>
</evidence>
<accession>A0A6H5G6I1</accession>
<feature type="region of interest" description="Disordered" evidence="1">
    <location>
        <begin position="93"/>
        <end position="148"/>
    </location>
</feature>
<name>A0A6H5G6I1_9HEMI</name>
<feature type="region of interest" description="Disordered" evidence="1">
    <location>
        <begin position="43"/>
        <end position="77"/>
    </location>
</feature>
<feature type="compositionally biased region" description="Basic and acidic residues" evidence="1">
    <location>
        <begin position="134"/>
        <end position="148"/>
    </location>
</feature>
<dbReference type="AlphaFoldDB" id="A0A6H5G6I1"/>
<gene>
    <name evidence="2" type="ORF">NTEN_LOCUS4470</name>
</gene>
<keyword evidence="3" id="KW-1185">Reference proteome</keyword>